<feature type="region of interest" description="Disordered" evidence="1">
    <location>
        <begin position="57"/>
        <end position="77"/>
    </location>
</feature>
<evidence type="ECO:0000256" key="2">
    <source>
        <dbReference type="SAM" id="SignalP"/>
    </source>
</evidence>
<feature type="chain" id="PRO_5036505535" description="Secreted protein" evidence="2">
    <location>
        <begin position="17"/>
        <end position="118"/>
    </location>
</feature>
<feature type="signal peptide" evidence="2">
    <location>
        <begin position="1"/>
        <end position="16"/>
    </location>
</feature>
<gene>
    <name evidence="3" type="ORF">TNCV_4090481</name>
</gene>
<dbReference type="AlphaFoldDB" id="A0A8X6S752"/>
<feature type="compositionally biased region" description="Basic residues" evidence="1">
    <location>
        <begin position="62"/>
        <end position="77"/>
    </location>
</feature>
<accession>A0A8X6S752</accession>
<reference evidence="3" key="1">
    <citation type="submission" date="2020-08" db="EMBL/GenBank/DDBJ databases">
        <title>Multicomponent nature underlies the extraordinary mechanical properties of spider dragline silk.</title>
        <authorList>
            <person name="Kono N."/>
            <person name="Nakamura H."/>
            <person name="Mori M."/>
            <person name="Yoshida Y."/>
            <person name="Ohtoshi R."/>
            <person name="Malay A.D."/>
            <person name="Moran D.A.P."/>
            <person name="Tomita M."/>
            <person name="Numata K."/>
            <person name="Arakawa K."/>
        </authorList>
    </citation>
    <scope>NUCLEOTIDE SEQUENCE</scope>
</reference>
<keyword evidence="4" id="KW-1185">Reference proteome</keyword>
<evidence type="ECO:0000256" key="1">
    <source>
        <dbReference type="SAM" id="MobiDB-lite"/>
    </source>
</evidence>
<evidence type="ECO:0000313" key="3">
    <source>
        <dbReference type="EMBL" id="GFY06946.1"/>
    </source>
</evidence>
<comment type="caution">
    <text evidence="3">The sequence shown here is derived from an EMBL/GenBank/DDBJ whole genome shotgun (WGS) entry which is preliminary data.</text>
</comment>
<protein>
    <recommendedName>
        <fullName evidence="5">Secreted protein</fullName>
    </recommendedName>
</protein>
<evidence type="ECO:0008006" key="5">
    <source>
        <dbReference type="Google" id="ProtNLM"/>
    </source>
</evidence>
<organism evidence="3 4">
    <name type="scientific">Trichonephila clavipes</name>
    <name type="common">Golden silk orbweaver</name>
    <name type="synonym">Nephila clavipes</name>
    <dbReference type="NCBI Taxonomy" id="2585209"/>
    <lineage>
        <taxon>Eukaryota</taxon>
        <taxon>Metazoa</taxon>
        <taxon>Ecdysozoa</taxon>
        <taxon>Arthropoda</taxon>
        <taxon>Chelicerata</taxon>
        <taxon>Arachnida</taxon>
        <taxon>Araneae</taxon>
        <taxon>Araneomorphae</taxon>
        <taxon>Entelegynae</taxon>
        <taxon>Araneoidea</taxon>
        <taxon>Nephilidae</taxon>
        <taxon>Trichonephila</taxon>
    </lineage>
</organism>
<keyword evidence="2" id="KW-0732">Signal</keyword>
<name>A0A8X6S752_TRICX</name>
<dbReference type="EMBL" id="BMAU01021265">
    <property type="protein sequence ID" value="GFY06946.1"/>
    <property type="molecule type" value="Genomic_DNA"/>
</dbReference>
<evidence type="ECO:0000313" key="4">
    <source>
        <dbReference type="Proteomes" id="UP000887159"/>
    </source>
</evidence>
<dbReference type="Proteomes" id="UP000887159">
    <property type="component" value="Unassembled WGS sequence"/>
</dbReference>
<sequence>MQLGFIIAYLASGLWCQLDLANNCLTILLWTRSLPRQRTVALHTQWRIVLKGGWKTREGERKGRRTRKRKKRARKRRGLVVLGSGGENPEVLFRDADQASRTRIRKNALRTGPRQAVE</sequence>
<proteinExistence type="predicted"/>